<dbReference type="SUPFAM" id="SSF48452">
    <property type="entry name" value="TPR-like"/>
    <property type="match status" value="2"/>
</dbReference>
<dbReference type="STRING" id="314230.DSM3645_17200"/>
<dbReference type="eggNOG" id="COG0457">
    <property type="taxonomic scope" value="Bacteria"/>
</dbReference>
<evidence type="ECO:0000313" key="3">
    <source>
        <dbReference type="Proteomes" id="UP000004358"/>
    </source>
</evidence>
<dbReference type="AlphaFoldDB" id="A3ZNL5"/>
<accession>A3ZNL5</accession>
<sequence>MILAVIVAAILSQLFRPALVAQWYWASALEKLDAGDNDAAVRLGEQALDWSGDSPQMHLRMAELLFRIERKEDAIALIEKSEDLLSDDPSDLARASYFLSRMGAHEKALTLTDQLIEKAKVDEFQLHSALNQRAYATALAWSDGADLPQESLDQALDDINQALQIYGIEASYLDTRGYLKHLAGDDQGALSDLNNAIPLFEAEILAYEDKEDIWETAKQASLQQMRGALGVLYHHRAETLQALDRSDDAKQDMQQAEKLGYSRQAGHW</sequence>
<name>A3ZNL5_9BACT</name>
<dbReference type="EMBL" id="AANZ01000003">
    <property type="protein sequence ID" value="EAQ81910.1"/>
    <property type="molecule type" value="Genomic_DNA"/>
</dbReference>
<comment type="caution">
    <text evidence="2">The sequence shown here is derived from an EMBL/GenBank/DDBJ whole genome shotgun (WGS) entry which is preliminary data.</text>
</comment>
<proteinExistence type="predicted"/>
<evidence type="ECO:0000256" key="1">
    <source>
        <dbReference type="SAM" id="MobiDB-lite"/>
    </source>
</evidence>
<dbReference type="Proteomes" id="UP000004358">
    <property type="component" value="Unassembled WGS sequence"/>
</dbReference>
<dbReference type="InterPro" id="IPR011990">
    <property type="entry name" value="TPR-like_helical_dom_sf"/>
</dbReference>
<protein>
    <submittedName>
        <fullName evidence="2">Uncharacterized protein</fullName>
    </submittedName>
</protein>
<organism evidence="2 3">
    <name type="scientific">Blastopirellula marina DSM 3645</name>
    <dbReference type="NCBI Taxonomy" id="314230"/>
    <lineage>
        <taxon>Bacteria</taxon>
        <taxon>Pseudomonadati</taxon>
        <taxon>Planctomycetota</taxon>
        <taxon>Planctomycetia</taxon>
        <taxon>Pirellulales</taxon>
        <taxon>Pirellulaceae</taxon>
        <taxon>Blastopirellula</taxon>
    </lineage>
</organism>
<feature type="region of interest" description="Disordered" evidence="1">
    <location>
        <begin position="244"/>
        <end position="268"/>
    </location>
</feature>
<gene>
    <name evidence="2" type="ORF">DSM3645_17200</name>
</gene>
<evidence type="ECO:0000313" key="2">
    <source>
        <dbReference type="EMBL" id="EAQ81910.1"/>
    </source>
</evidence>
<dbReference type="Gene3D" id="1.25.40.10">
    <property type="entry name" value="Tetratricopeptide repeat domain"/>
    <property type="match status" value="2"/>
</dbReference>
<reference evidence="2 3" key="1">
    <citation type="submission" date="2006-02" db="EMBL/GenBank/DDBJ databases">
        <authorList>
            <person name="Amann R."/>
            <person name="Ferriera S."/>
            <person name="Johnson J."/>
            <person name="Kravitz S."/>
            <person name="Halpern A."/>
            <person name="Remington K."/>
            <person name="Beeson K."/>
            <person name="Tran B."/>
            <person name="Rogers Y.-H."/>
            <person name="Friedman R."/>
            <person name="Venter J.C."/>
        </authorList>
    </citation>
    <scope>NUCLEOTIDE SEQUENCE [LARGE SCALE GENOMIC DNA]</scope>
    <source>
        <strain evidence="2 3">DSM 3645</strain>
    </source>
</reference>
<dbReference type="HOGENOM" id="CLU_1036933_0_0_0"/>
<dbReference type="Pfam" id="PF14559">
    <property type="entry name" value="TPR_19"/>
    <property type="match status" value="1"/>
</dbReference>